<dbReference type="Pfam" id="PF04000">
    <property type="entry name" value="Sas10_Utp3"/>
    <property type="match status" value="1"/>
</dbReference>
<gene>
    <name evidence="2" type="ORF">FisN_7Hh060</name>
</gene>
<evidence type="ECO:0000313" key="2">
    <source>
        <dbReference type="EMBL" id="GAX20750.1"/>
    </source>
</evidence>
<evidence type="ECO:0000256" key="1">
    <source>
        <dbReference type="SAM" id="MobiDB-lite"/>
    </source>
</evidence>
<dbReference type="PANTHER" id="PTHR13237:SF9">
    <property type="entry name" value="NEUROGUIDIN"/>
    <property type="match status" value="1"/>
</dbReference>
<sequence length="322" mass="37041">MSATSVKETTHKVQSTVQALIDEHAERFYHSTDEDPSSHKPVSQKPGLDFLHVKNSVLLSYLIDLVVHLKGGGADDENHSSRLLEMRTVLEKLKTMDAKLKYPIEKLLSLQSSSFAAAGVSDFNTAEDPLAYKPQLADEEEDDDDEDDEDGAKVASFERGESNESNSETIYQAPRLQAVPYTHDATHTSEVQQKRLRQRLRAGEIAQALRHEFTETPETEDNQGAGERINATREYQRMEQRQNEKRKYEEDNFVRLTVTRQEKKERKRLQRENYSNLGSLAANVDNLVLDRDPEQRNRHSKRFEKHKAKTTTKSKQKKSRRF</sequence>
<feature type="compositionally biased region" description="Basic and acidic residues" evidence="1">
    <location>
        <begin position="288"/>
        <end position="297"/>
    </location>
</feature>
<protein>
    <submittedName>
        <fullName evidence="2">U3 small nucleolar ribonucleoprotein protein LCP5</fullName>
    </submittedName>
</protein>
<feature type="compositionally biased region" description="Acidic residues" evidence="1">
    <location>
        <begin position="137"/>
        <end position="150"/>
    </location>
</feature>
<keyword evidence="3" id="KW-1185">Reference proteome</keyword>
<dbReference type="OrthoDB" id="203440at2759"/>
<dbReference type="PANTHER" id="PTHR13237">
    <property type="entry name" value="SOMETHING ABOUT SILENCING PROTEIN 10-RELATED"/>
    <property type="match status" value="1"/>
</dbReference>
<proteinExistence type="predicted"/>
<dbReference type="InterPro" id="IPR007146">
    <property type="entry name" value="Sas10/Utp3/C1D"/>
</dbReference>
<name>A0A1Z5K3D8_FISSO</name>
<keyword evidence="2" id="KW-0687">Ribonucleoprotein</keyword>
<reference evidence="2 3" key="1">
    <citation type="journal article" date="2015" name="Plant Cell">
        <title>Oil accumulation by the oleaginous diatom Fistulifera solaris as revealed by the genome and transcriptome.</title>
        <authorList>
            <person name="Tanaka T."/>
            <person name="Maeda Y."/>
            <person name="Veluchamy A."/>
            <person name="Tanaka M."/>
            <person name="Abida H."/>
            <person name="Marechal E."/>
            <person name="Bowler C."/>
            <person name="Muto M."/>
            <person name="Sunaga Y."/>
            <person name="Tanaka M."/>
            <person name="Yoshino T."/>
            <person name="Taniguchi T."/>
            <person name="Fukuda Y."/>
            <person name="Nemoto M."/>
            <person name="Matsumoto M."/>
            <person name="Wong P.S."/>
            <person name="Aburatani S."/>
            <person name="Fujibuchi W."/>
        </authorList>
    </citation>
    <scope>NUCLEOTIDE SEQUENCE [LARGE SCALE GENOMIC DNA]</scope>
    <source>
        <strain evidence="2 3">JPCC DA0580</strain>
    </source>
</reference>
<accession>A0A1Z5K3D8</accession>
<dbReference type="GO" id="GO:0032040">
    <property type="term" value="C:small-subunit processome"/>
    <property type="evidence" value="ECO:0007669"/>
    <property type="project" value="TreeGrafter"/>
</dbReference>
<dbReference type="GO" id="GO:0000462">
    <property type="term" value="P:maturation of SSU-rRNA from tricistronic rRNA transcript (SSU-rRNA, 5.8S rRNA, LSU-rRNA)"/>
    <property type="evidence" value="ECO:0007669"/>
    <property type="project" value="TreeGrafter"/>
</dbReference>
<dbReference type="AlphaFoldDB" id="A0A1Z5K3D8"/>
<feature type="region of interest" description="Disordered" evidence="1">
    <location>
        <begin position="137"/>
        <end position="169"/>
    </location>
</feature>
<feature type="region of interest" description="Disordered" evidence="1">
    <location>
        <begin position="281"/>
        <end position="322"/>
    </location>
</feature>
<evidence type="ECO:0000313" key="3">
    <source>
        <dbReference type="Proteomes" id="UP000198406"/>
    </source>
</evidence>
<dbReference type="EMBL" id="BDSP01000152">
    <property type="protein sequence ID" value="GAX20750.1"/>
    <property type="molecule type" value="Genomic_DNA"/>
</dbReference>
<organism evidence="2 3">
    <name type="scientific">Fistulifera solaris</name>
    <name type="common">Oleaginous diatom</name>
    <dbReference type="NCBI Taxonomy" id="1519565"/>
    <lineage>
        <taxon>Eukaryota</taxon>
        <taxon>Sar</taxon>
        <taxon>Stramenopiles</taxon>
        <taxon>Ochrophyta</taxon>
        <taxon>Bacillariophyta</taxon>
        <taxon>Bacillariophyceae</taxon>
        <taxon>Bacillariophycidae</taxon>
        <taxon>Naviculales</taxon>
        <taxon>Naviculaceae</taxon>
        <taxon>Fistulifera</taxon>
    </lineage>
</organism>
<dbReference type="InParanoid" id="A0A1Z5K3D8"/>
<dbReference type="Proteomes" id="UP000198406">
    <property type="component" value="Unassembled WGS sequence"/>
</dbReference>
<comment type="caution">
    <text evidence="2">The sequence shown here is derived from an EMBL/GenBank/DDBJ whole genome shotgun (WGS) entry which is preliminary data.</text>
</comment>
<feature type="compositionally biased region" description="Basic residues" evidence="1">
    <location>
        <begin position="298"/>
        <end position="322"/>
    </location>
</feature>